<keyword evidence="1" id="KW-0812">Transmembrane</keyword>
<accession>A0AA36DPE9</accession>
<dbReference type="Proteomes" id="UP001176961">
    <property type="component" value="Unassembled WGS sequence"/>
</dbReference>
<gene>
    <name evidence="2" type="ORF">CYNAS_LOCUS2793</name>
</gene>
<keyword evidence="1" id="KW-1133">Transmembrane helix</keyword>
<feature type="transmembrane region" description="Helical" evidence="1">
    <location>
        <begin position="32"/>
        <end position="51"/>
    </location>
</feature>
<evidence type="ECO:0000313" key="2">
    <source>
        <dbReference type="EMBL" id="CAJ0590810.1"/>
    </source>
</evidence>
<dbReference type="EMBL" id="CATQJL010000001">
    <property type="protein sequence ID" value="CAJ0590810.1"/>
    <property type="molecule type" value="Genomic_DNA"/>
</dbReference>
<evidence type="ECO:0000313" key="3">
    <source>
        <dbReference type="Proteomes" id="UP001176961"/>
    </source>
</evidence>
<sequence>MRLKMNESAQGWQGEELITCRHGEYGYTSSEWAFMVVVTVCAILICVLAYFEKIYVDGNYRLRLLLEYLPTPEIVMRYNKAGDTVIGIEKTQETKEEDGPKETS</sequence>
<dbReference type="AlphaFoldDB" id="A0AA36DPE9"/>
<protein>
    <submittedName>
        <fullName evidence="2">Uncharacterized protein</fullName>
    </submittedName>
</protein>
<proteinExistence type="predicted"/>
<comment type="caution">
    <text evidence="2">The sequence shown here is derived from an EMBL/GenBank/DDBJ whole genome shotgun (WGS) entry which is preliminary data.</text>
</comment>
<reference evidence="2" key="1">
    <citation type="submission" date="2023-07" db="EMBL/GenBank/DDBJ databases">
        <authorList>
            <consortium name="CYATHOMIX"/>
        </authorList>
    </citation>
    <scope>NUCLEOTIDE SEQUENCE</scope>
    <source>
        <strain evidence="2">N/A</strain>
    </source>
</reference>
<name>A0AA36DPE9_CYLNA</name>
<organism evidence="2 3">
    <name type="scientific">Cylicocyclus nassatus</name>
    <name type="common">Nematode worm</name>
    <dbReference type="NCBI Taxonomy" id="53992"/>
    <lineage>
        <taxon>Eukaryota</taxon>
        <taxon>Metazoa</taxon>
        <taxon>Ecdysozoa</taxon>
        <taxon>Nematoda</taxon>
        <taxon>Chromadorea</taxon>
        <taxon>Rhabditida</taxon>
        <taxon>Rhabditina</taxon>
        <taxon>Rhabditomorpha</taxon>
        <taxon>Strongyloidea</taxon>
        <taxon>Strongylidae</taxon>
        <taxon>Cylicocyclus</taxon>
    </lineage>
</organism>
<keyword evidence="1" id="KW-0472">Membrane</keyword>
<keyword evidence="3" id="KW-1185">Reference proteome</keyword>
<evidence type="ECO:0000256" key="1">
    <source>
        <dbReference type="SAM" id="Phobius"/>
    </source>
</evidence>